<evidence type="ECO:0000256" key="8">
    <source>
        <dbReference type="ARBA" id="ARBA00022989"/>
    </source>
</evidence>
<evidence type="ECO:0008006" key="13">
    <source>
        <dbReference type="Google" id="ProtNLM"/>
    </source>
</evidence>
<dbReference type="GO" id="GO:0005886">
    <property type="term" value="C:plasma membrane"/>
    <property type="evidence" value="ECO:0007669"/>
    <property type="project" value="UniProtKB-SubCell"/>
</dbReference>
<evidence type="ECO:0000313" key="11">
    <source>
        <dbReference type="EMBL" id="KAK5601148.1"/>
    </source>
</evidence>
<keyword evidence="9 10" id="KW-0472">Membrane</keyword>
<evidence type="ECO:0000256" key="7">
    <source>
        <dbReference type="ARBA" id="ARBA00022949"/>
    </source>
</evidence>
<gene>
    <name evidence="11" type="ORF">CRENBAI_003536</name>
</gene>
<name>A0AAV9QUI1_9TELE</name>
<feature type="transmembrane region" description="Helical" evidence="10">
    <location>
        <begin position="329"/>
        <end position="349"/>
    </location>
</feature>
<evidence type="ECO:0000256" key="9">
    <source>
        <dbReference type="ARBA" id="ARBA00023136"/>
    </source>
</evidence>
<dbReference type="PROSITE" id="PS51257">
    <property type="entry name" value="PROKAR_LIPOPROTEIN"/>
    <property type="match status" value="1"/>
</dbReference>
<keyword evidence="6 10" id="KW-0812">Transmembrane</keyword>
<dbReference type="PRINTS" id="PR01077">
    <property type="entry name" value="CLAUDIN"/>
</dbReference>
<proteinExistence type="inferred from homology"/>
<dbReference type="AlphaFoldDB" id="A0AAV9QUI1"/>
<reference evidence="11 12" key="1">
    <citation type="submission" date="2021-06" db="EMBL/GenBank/DDBJ databases">
        <authorList>
            <person name="Palmer J.M."/>
        </authorList>
    </citation>
    <scope>NUCLEOTIDE SEQUENCE [LARGE SCALE GENOMIC DNA]</scope>
    <source>
        <strain evidence="11 12">MEX-2019</strain>
        <tissue evidence="11">Muscle</tissue>
    </source>
</reference>
<dbReference type="InterPro" id="IPR006187">
    <property type="entry name" value="Claudin"/>
</dbReference>
<evidence type="ECO:0000256" key="3">
    <source>
        <dbReference type="ARBA" id="ARBA00008295"/>
    </source>
</evidence>
<evidence type="ECO:0000313" key="12">
    <source>
        <dbReference type="Proteomes" id="UP001311232"/>
    </source>
</evidence>
<sequence>MGRVSKEVSGQVISFIGLLLAAVSCGVPMWRVTSYVGANIVTGQIVWDGLWMNCVMQSTGQMQCKLNESLMRLSQDLQAARALVVICLVCGFIGFTITFIGAKCTSCLKKDASNATVVIIGGCLIILAAILILVPVCWSAAISISDFQSVLTIETQKREIGGSIYIGWASAAFLLIGGIVLTTSCPPNNPVIPGYGAPMYPYGPANTALYAPVYAPPGSQPYTGTYSGTYAPAKPYAAPTTYSPRHSNSSFIMVSMGRQMLGFILAIVGFLGTILTCSLPMWKVTAFIGANIVTAQIIWEGLWMNCVIQSTGQMQCKIYDSMLAMPQDIQAARALVVVAIIVSGLGIILGVIGGKCTNFVEEPRAKVRVAIASGVVFICAGVLILVPVCWSANTIIMDFYNPLLTNAQRRELGAALYIGWGTAALLILGGALLCSSCPPKNDIPEYPIKYTGTRSVARSAATSRAYV</sequence>
<protein>
    <recommendedName>
        <fullName evidence="13">Claudin</fullName>
    </recommendedName>
</protein>
<keyword evidence="5" id="KW-1003">Cell membrane</keyword>
<evidence type="ECO:0000256" key="6">
    <source>
        <dbReference type="ARBA" id="ARBA00022692"/>
    </source>
</evidence>
<comment type="subcellular location">
    <subcellularLocation>
        <location evidence="1">Cell junction</location>
        <location evidence="1">Tight junction</location>
    </subcellularLocation>
    <subcellularLocation>
        <location evidence="2">Cell membrane</location>
        <topology evidence="2">Multi-pass membrane protein</topology>
    </subcellularLocation>
</comment>
<comment type="caution">
    <text evidence="11">The sequence shown here is derived from an EMBL/GenBank/DDBJ whole genome shotgun (WGS) entry which is preliminary data.</text>
</comment>
<dbReference type="Proteomes" id="UP001311232">
    <property type="component" value="Unassembled WGS sequence"/>
</dbReference>
<evidence type="ECO:0000256" key="5">
    <source>
        <dbReference type="ARBA" id="ARBA00022475"/>
    </source>
</evidence>
<feature type="transmembrane region" description="Helical" evidence="10">
    <location>
        <begin position="414"/>
        <end position="433"/>
    </location>
</feature>
<feature type="transmembrane region" description="Helical" evidence="10">
    <location>
        <begin position="12"/>
        <end position="30"/>
    </location>
</feature>
<feature type="transmembrane region" description="Helical" evidence="10">
    <location>
        <begin position="79"/>
        <end position="102"/>
    </location>
</feature>
<keyword evidence="12" id="KW-1185">Reference proteome</keyword>
<comment type="similarity">
    <text evidence="3">Belongs to the claudin family.</text>
</comment>
<dbReference type="InterPro" id="IPR005411">
    <property type="entry name" value="Claudin2"/>
</dbReference>
<evidence type="ECO:0000256" key="4">
    <source>
        <dbReference type="ARBA" id="ARBA00022427"/>
    </source>
</evidence>
<organism evidence="11 12">
    <name type="scientific">Crenichthys baileyi</name>
    <name type="common">White River springfish</name>
    <dbReference type="NCBI Taxonomy" id="28760"/>
    <lineage>
        <taxon>Eukaryota</taxon>
        <taxon>Metazoa</taxon>
        <taxon>Chordata</taxon>
        <taxon>Craniata</taxon>
        <taxon>Vertebrata</taxon>
        <taxon>Euteleostomi</taxon>
        <taxon>Actinopterygii</taxon>
        <taxon>Neopterygii</taxon>
        <taxon>Teleostei</taxon>
        <taxon>Neoteleostei</taxon>
        <taxon>Acanthomorphata</taxon>
        <taxon>Ovalentaria</taxon>
        <taxon>Atherinomorphae</taxon>
        <taxon>Cyprinodontiformes</taxon>
        <taxon>Goodeidae</taxon>
        <taxon>Crenichthys</taxon>
    </lineage>
</organism>
<evidence type="ECO:0000256" key="10">
    <source>
        <dbReference type="SAM" id="Phobius"/>
    </source>
</evidence>
<dbReference type="EMBL" id="JAHHUM010002711">
    <property type="protein sequence ID" value="KAK5601148.1"/>
    <property type="molecule type" value="Genomic_DNA"/>
</dbReference>
<dbReference type="InterPro" id="IPR017974">
    <property type="entry name" value="Claudin_CS"/>
</dbReference>
<dbReference type="GO" id="GO:0005923">
    <property type="term" value="C:bicellular tight junction"/>
    <property type="evidence" value="ECO:0007669"/>
    <property type="project" value="UniProtKB-SubCell"/>
</dbReference>
<evidence type="ECO:0000256" key="2">
    <source>
        <dbReference type="ARBA" id="ARBA00004651"/>
    </source>
</evidence>
<keyword evidence="7" id="KW-0965">Cell junction</keyword>
<dbReference type="PANTHER" id="PTHR12002">
    <property type="entry name" value="CLAUDIN"/>
    <property type="match status" value="1"/>
</dbReference>
<accession>A0AAV9QUI1</accession>
<dbReference type="GO" id="GO:0005198">
    <property type="term" value="F:structural molecule activity"/>
    <property type="evidence" value="ECO:0007669"/>
    <property type="project" value="InterPro"/>
</dbReference>
<dbReference type="InterPro" id="IPR004031">
    <property type="entry name" value="PMP22/EMP/MP20/Claudin"/>
</dbReference>
<feature type="transmembrane region" description="Helical" evidence="10">
    <location>
        <begin position="260"/>
        <end position="282"/>
    </location>
</feature>
<dbReference type="FunFam" id="1.20.140.150:FF:000001">
    <property type="entry name" value="Claudin"/>
    <property type="match status" value="2"/>
</dbReference>
<dbReference type="PRINTS" id="PR01589">
    <property type="entry name" value="CLAUDIN2"/>
</dbReference>
<dbReference type="Pfam" id="PF00822">
    <property type="entry name" value="PMP22_Claudin"/>
    <property type="match status" value="2"/>
</dbReference>
<keyword evidence="4" id="KW-0796">Tight junction</keyword>
<keyword evidence="8 10" id="KW-1133">Transmembrane helix</keyword>
<feature type="transmembrane region" description="Helical" evidence="10">
    <location>
        <begin position="369"/>
        <end position="393"/>
    </location>
</feature>
<dbReference type="PROSITE" id="PS01346">
    <property type="entry name" value="CLAUDIN"/>
    <property type="match status" value="2"/>
</dbReference>
<feature type="transmembrane region" description="Helical" evidence="10">
    <location>
        <begin position="114"/>
        <end position="142"/>
    </location>
</feature>
<feature type="transmembrane region" description="Helical" evidence="10">
    <location>
        <begin position="162"/>
        <end position="181"/>
    </location>
</feature>
<evidence type="ECO:0000256" key="1">
    <source>
        <dbReference type="ARBA" id="ARBA00004435"/>
    </source>
</evidence>
<dbReference type="Gene3D" id="1.20.140.150">
    <property type="match status" value="2"/>
</dbReference>